<evidence type="ECO:0000259" key="5">
    <source>
        <dbReference type="PROSITE" id="PS51207"/>
    </source>
</evidence>
<dbReference type="STRING" id="2070753.A0A3A2Z780"/>
<dbReference type="GO" id="GO:0045022">
    <property type="term" value="P:early endosome to late endosome transport"/>
    <property type="evidence" value="ECO:0007669"/>
    <property type="project" value="TreeGrafter"/>
</dbReference>
<comment type="caution">
    <text evidence="6">The sequence shown here is derived from an EMBL/GenBank/DDBJ whole genome shotgun (WGS) entry which is preliminary data.</text>
</comment>
<reference evidence="7" key="1">
    <citation type="submission" date="2017-02" db="EMBL/GenBank/DDBJ databases">
        <authorList>
            <person name="Tafer H."/>
            <person name="Lopandic K."/>
        </authorList>
    </citation>
    <scope>NUCLEOTIDE SEQUENCE [LARGE SCALE GENOMIC DNA]</scope>
    <source>
        <strain evidence="7">CBS 366.77</strain>
    </source>
</reference>
<evidence type="ECO:0000256" key="3">
    <source>
        <dbReference type="SAM" id="MobiDB-lite"/>
    </source>
</evidence>
<evidence type="ECO:0000256" key="1">
    <source>
        <dbReference type="ARBA" id="ARBA00004496"/>
    </source>
</evidence>
<protein>
    <submittedName>
        <fullName evidence="6">PXA domain protein</fullName>
    </submittedName>
</protein>
<evidence type="ECO:0000256" key="2">
    <source>
        <dbReference type="ARBA" id="ARBA00022490"/>
    </source>
</evidence>
<dbReference type="GO" id="GO:0005769">
    <property type="term" value="C:early endosome"/>
    <property type="evidence" value="ECO:0007669"/>
    <property type="project" value="TreeGrafter"/>
</dbReference>
<feature type="domain" description="PXA" evidence="5">
    <location>
        <begin position="98"/>
        <end position="286"/>
    </location>
</feature>
<dbReference type="PANTHER" id="PTHR22999">
    <property type="entry name" value="PX SERINE/THREONINE KINASE PXK"/>
    <property type="match status" value="1"/>
</dbReference>
<evidence type="ECO:0000313" key="7">
    <source>
        <dbReference type="Proteomes" id="UP000266188"/>
    </source>
</evidence>
<name>A0A3A2Z780_9EURO</name>
<keyword evidence="4" id="KW-1133">Transmembrane helix</keyword>
<feature type="compositionally biased region" description="Low complexity" evidence="3">
    <location>
        <begin position="359"/>
        <end position="368"/>
    </location>
</feature>
<dbReference type="InterPro" id="IPR003114">
    <property type="entry name" value="Phox_assoc"/>
</dbReference>
<feature type="compositionally biased region" description="Low complexity" evidence="3">
    <location>
        <begin position="17"/>
        <end position="35"/>
    </location>
</feature>
<feature type="compositionally biased region" description="Basic and acidic residues" evidence="3">
    <location>
        <begin position="41"/>
        <end position="56"/>
    </location>
</feature>
<keyword evidence="2" id="KW-0963">Cytoplasm</keyword>
<dbReference type="SMART" id="SM00313">
    <property type="entry name" value="PXA"/>
    <property type="match status" value="1"/>
</dbReference>
<feature type="region of interest" description="Disordered" evidence="3">
    <location>
        <begin position="359"/>
        <end position="379"/>
    </location>
</feature>
<dbReference type="OrthoDB" id="5582218at2759"/>
<sequence>MTSDLRPGLHPLSHLKASPTTSSSISTALPSSSLTKQPSPDPRRPRFRKDLNRDGQVDATNEKATATLIRRVLCPQAGNYGASTPQSLEELLPPLTSSNDVDRELYALIAIIVKEFIYSWYSKLTSDQNLVNEVLQVIAHCTRALEQRLRQVDTAQLLLDEIPSLVEAHITSYRFAKQQPDLSGLSSSTRTVYHTIDPHPGLSPIPDSSDPDTIVQQRENEAIYRQLLAQGALAVLLPTEDLENVCLRTLVGDILADLILGNEVSARICEGRFLWEAVAKIIDAEKKEVYDAYKETDQGQEDQLKKFGLLSTVEEPKTNPPDSQSRVSALIWSLLNAIYLAYVAFCFVAIGLVRVTSSPSASQSSPPSHGNGPPRLSGDVTGKRAVLNYRLYGMISQLLDVPRRMPWLTGMLTLIQHIMLAGPGRLGDTDSAIDR</sequence>
<feature type="region of interest" description="Disordered" evidence="3">
    <location>
        <begin position="1"/>
        <end position="60"/>
    </location>
</feature>
<dbReference type="Proteomes" id="UP000266188">
    <property type="component" value="Unassembled WGS sequence"/>
</dbReference>
<accession>A0A3A2Z780</accession>
<feature type="transmembrane region" description="Helical" evidence="4">
    <location>
        <begin position="329"/>
        <end position="353"/>
    </location>
</feature>
<keyword evidence="7" id="KW-1185">Reference proteome</keyword>
<proteinExistence type="predicted"/>
<evidence type="ECO:0000256" key="4">
    <source>
        <dbReference type="SAM" id="Phobius"/>
    </source>
</evidence>
<dbReference type="AlphaFoldDB" id="A0A3A2Z780"/>
<dbReference type="Pfam" id="PF02194">
    <property type="entry name" value="PXA"/>
    <property type="match status" value="1"/>
</dbReference>
<dbReference type="GO" id="GO:0005770">
    <property type="term" value="C:late endosome"/>
    <property type="evidence" value="ECO:0007669"/>
    <property type="project" value="TreeGrafter"/>
</dbReference>
<organism evidence="6 7">
    <name type="scientific">Aspergillus sclerotialis</name>
    <dbReference type="NCBI Taxonomy" id="2070753"/>
    <lineage>
        <taxon>Eukaryota</taxon>
        <taxon>Fungi</taxon>
        <taxon>Dikarya</taxon>
        <taxon>Ascomycota</taxon>
        <taxon>Pezizomycotina</taxon>
        <taxon>Eurotiomycetes</taxon>
        <taxon>Eurotiomycetidae</taxon>
        <taxon>Eurotiales</taxon>
        <taxon>Aspergillaceae</taxon>
        <taxon>Aspergillus</taxon>
        <taxon>Aspergillus subgen. Polypaecilum</taxon>
    </lineage>
</organism>
<dbReference type="InterPro" id="IPR051837">
    <property type="entry name" value="SortingNexin/PXDomain-PKLike"/>
</dbReference>
<dbReference type="PANTHER" id="PTHR22999:SF23">
    <property type="entry name" value="SORTING NEXIN-16"/>
    <property type="match status" value="1"/>
</dbReference>
<keyword evidence="4" id="KW-0812">Transmembrane</keyword>
<evidence type="ECO:0000313" key="6">
    <source>
        <dbReference type="EMBL" id="RJE18958.1"/>
    </source>
</evidence>
<dbReference type="GO" id="GO:0035091">
    <property type="term" value="F:phosphatidylinositol binding"/>
    <property type="evidence" value="ECO:0007669"/>
    <property type="project" value="TreeGrafter"/>
</dbReference>
<comment type="subcellular location">
    <subcellularLocation>
        <location evidence="1">Cytoplasm</location>
    </subcellularLocation>
</comment>
<keyword evidence="4" id="KW-0472">Membrane</keyword>
<dbReference type="PROSITE" id="PS51207">
    <property type="entry name" value="PXA"/>
    <property type="match status" value="1"/>
</dbReference>
<gene>
    <name evidence="6" type="ORF">PHISCL_08708</name>
</gene>
<dbReference type="EMBL" id="MVGC01000469">
    <property type="protein sequence ID" value="RJE18958.1"/>
    <property type="molecule type" value="Genomic_DNA"/>
</dbReference>